<feature type="domain" description="AAA+ ATPase" evidence="1">
    <location>
        <begin position="23"/>
        <end position="152"/>
    </location>
</feature>
<dbReference type="EMBL" id="CP155620">
    <property type="protein sequence ID" value="XBJ29242.1"/>
    <property type="molecule type" value="Genomic_DNA"/>
</dbReference>
<protein>
    <submittedName>
        <fullName evidence="2">ATP-binding protein</fullName>
    </submittedName>
</protein>
<sequence length="227" mass="26520">MNSDFVPLKQHTNALEIIQNTSNQQIIILLGKSGSGKSFLLKQLTKTSRTFLFSEPFFDEINFLNTLGSVILNKQTSSLQDFISFAKNSKEHYLILLDEAGMYEEALLEKIRILSDFKNFVFILSTHKIHKIFEKEHFKSRIGNIIVLNELSKEELSFYINTKFQLKKPFVDKELKLLQKISLNNLRTIDQILHTFIALYAYYEKQKLEKSSKFLLELCALHHNLRL</sequence>
<keyword evidence="2" id="KW-0067">ATP-binding</keyword>
<dbReference type="Gene3D" id="3.40.50.300">
    <property type="entry name" value="P-loop containing nucleotide triphosphate hydrolases"/>
    <property type="match status" value="1"/>
</dbReference>
<dbReference type="InterPro" id="IPR003593">
    <property type="entry name" value="AAA+_ATPase"/>
</dbReference>
<dbReference type="GO" id="GO:0016887">
    <property type="term" value="F:ATP hydrolysis activity"/>
    <property type="evidence" value="ECO:0007669"/>
    <property type="project" value="InterPro"/>
</dbReference>
<evidence type="ECO:0000313" key="2">
    <source>
        <dbReference type="EMBL" id="XBJ29242.1"/>
    </source>
</evidence>
<dbReference type="PANTHER" id="PTHR35894:SF1">
    <property type="entry name" value="PHOSPHORIBULOKINASE _ URIDINE KINASE FAMILY"/>
    <property type="match status" value="1"/>
</dbReference>
<dbReference type="CDD" id="cd00009">
    <property type="entry name" value="AAA"/>
    <property type="match status" value="1"/>
</dbReference>
<dbReference type="InterPro" id="IPR052026">
    <property type="entry name" value="ExeA_AAA_ATPase_DNA-bind"/>
</dbReference>
<dbReference type="PANTHER" id="PTHR35894">
    <property type="entry name" value="GENERAL SECRETION PATHWAY PROTEIN A-RELATED"/>
    <property type="match status" value="1"/>
</dbReference>
<accession>A0AAU7E7P4</accession>
<dbReference type="AlphaFoldDB" id="A0AAU7E7P4"/>
<dbReference type="RefSeq" id="WP_348518585.1">
    <property type="nucleotide sequence ID" value="NZ_CP155620.1"/>
</dbReference>
<proteinExistence type="predicted"/>
<dbReference type="InterPro" id="IPR049945">
    <property type="entry name" value="AAA_22"/>
</dbReference>
<evidence type="ECO:0000259" key="1">
    <source>
        <dbReference type="SMART" id="SM00382"/>
    </source>
</evidence>
<dbReference type="Pfam" id="PF13401">
    <property type="entry name" value="AAA_22"/>
    <property type="match status" value="1"/>
</dbReference>
<keyword evidence="2" id="KW-0547">Nucleotide-binding</keyword>
<name>A0AAU7E7P4_9BACT</name>
<gene>
    <name evidence="2" type="ORF">AAH949_09230</name>
</gene>
<dbReference type="SMART" id="SM00382">
    <property type="entry name" value="AAA"/>
    <property type="match status" value="1"/>
</dbReference>
<dbReference type="GO" id="GO:0005524">
    <property type="term" value="F:ATP binding"/>
    <property type="evidence" value="ECO:0007669"/>
    <property type="project" value="UniProtKB-KW"/>
</dbReference>
<dbReference type="InterPro" id="IPR027417">
    <property type="entry name" value="P-loop_NTPase"/>
</dbReference>
<dbReference type="SUPFAM" id="SSF52540">
    <property type="entry name" value="P-loop containing nucleoside triphosphate hydrolases"/>
    <property type="match status" value="1"/>
</dbReference>
<reference evidence="2" key="1">
    <citation type="submission" date="2024-05" db="EMBL/GenBank/DDBJ databases">
        <title>Campylobacter coli isolated from environmental waters in Slovenia.</title>
        <authorList>
            <person name="Zautner A.E."/>
            <person name="Bunk B."/>
            <person name="Riedel T."/>
            <person name="Sproeer C."/>
        </authorList>
    </citation>
    <scope>NUCLEOTIDE SEQUENCE</scope>
    <source>
        <strain evidence="2">CCS1377</strain>
    </source>
</reference>
<organism evidence="2">
    <name type="scientific">Campylobacter sp. CCS1377</name>
    <dbReference type="NCBI Taxonomy" id="3158229"/>
    <lineage>
        <taxon>Bacteria</taxon>
        <taxon>Pseudomonadati</taxon>
        <taxon>Campylobacterota</taxon>
        <taxon>Epsilonproteobacteria</taxon>
        <taxon>Campylobacterales</taxon>
        <taxon>Campylobacteraceae</taxon>
        <taxon>Campylobacter</taxon>
    </lineage>
</organism>